<organism evidence="3 4">
    <name type="scientific">Euphydryas editha</name>
    <name type="common">Edith's checkerspot</name>
    <dbReference type="NCBI Taxonomy" id="104508"/>
    <lineage>
        <taxon>Eukaryota</taxon>
        <taxon>Metazoa</taxon>
        <taxon>Ecdysozoa</taxon>
        <taxon>Arthropoda</taxon>
        <taxon>Hexapoda</taxon>
        <taxon>Insecta</taxon>
        <taxon>Pterygota</taxon>
        <taxon>Neoptera</taxon>
        <taxon>Endopterygota</taxon>
        <taxon>Lepidoptera</taxon>
        <taxon>Glossata</taxon>
        <taxon>Ditrysia</taxon>
        <taxon>Papilionoidea</taxon>
        <taxon>Nymphalidae</taxon>
        <taxon>Nymphalinae</taxon>
        <taxon>Euphydryas</taxon>
    </lineage>
</organism>
<feature type="compositionally biased region" description="Polar residues" evidence="1">
    <location>
        <begin position="291"/>
        <end position="308"/>
    </location>
</feature>
<proteinExistence type="predicted"/>
<dbReference type="Pfam" id="PF14977">
    <property type="entry name" value="FAM194"/>
    <property type="match status" value="1"/>
</dbReference>
<evidence type="ECO:0000313" key="4">
    <source>
        <dbReference type="Proteomes" id="UP001153954"/>
    </source>
</evidence>
<comment type="caution">
    <text evidence="3">The sequence shown here is derived from an EMBL/GenBank/DDBJ whole genome shotgun (WGS) entry which is preliminary data.</text>
</comment>
<dbReference type="InterPro" id="IPR029281">
    <property type="entry name" value="FAM194_C"/>
</dbReference>
<feature type="region of interest" description="Disordered" evidence="1">
    <location>
        <begin position="283"/>
        <end position="308"/>
    </location>
</feature>
<accession>A0AAU9V0M7</accession>
<evidence type="ECO:0000256" key="1">
    <source>
        <dbReference type="SAM" id="MobiDB-lite"/>
    </source>
</evidence>
<feature type="domain" description="FAM194 C-terminal" evidence="2">
    <location>
        <begin position="542"/>
        <end position="655"/>
    </location>
</feature>
<protein>
    <recommendedName>
        <fullName evidence="2">FAM194 C-terminal domain-containing protein</fullName>
    </recommendedName>
</protein>
<keyword evidence="4" id="KW-1185">Reference proteome</keyword>
<evidence type="ECO:0000313" key="3">
    <source>
        <dbReference type="EMBL" id="CAH2103612.1"/>
    </source>
</evidence>
<dbReference type="AlphaFoldDB" id="A0AAU9V0M7"/>
<dbReference type="EMBL" id="CAKOGL010000026">
    <property type="protein sequence ID" value="CAH2103612.1"/>
    <property type="molecule type" value="Genomic_DNA"/>
</dbReference>
<name>A0AAU9V0M7_EUPED</name>
<evidence type="ECO:0000259" key="2">
    <source>
        <dbReference type="Pfam" id="PF14977"/>
    </source>
</evidence>
<sequence length="786" mass="92755">MNQRATLRCCPKCTSFCDEEFKQVINLKKSGLLIYVYNKDSSQRRNFEEKRSIILCNSRHKEVKRFDYIAELCQYKTKCFKCKTLIQHIRGLIENLNTINKNEVLGICEYCKRLPKINKCKRCEYLINKFLNNETKQYLENKIRYNELISNFRQVLLSIMQGQIICKHNVYLGNESKIELQKLLKRLNSPTTLSQPNIDFLLDVLEKQKVQNNYLTTNHNLYDTIPEMPSKYLNDFTLEDKFSLLETRSSCICRYFVNNKEKDRSSFGKIQTDESLFNAKEEKRNEKNVAQKFNSSSENMSKLTPISITKTPLPQVSTKLKKTTNKKICSKDKYIKSNVVIKNKNEKNKLNVSKENESKQFFEPRIDSIVKLMKHGQKVKEKIKKYSQTKEIEERSKLLDLTIIENLKEQKEILPEISESIVECKGETLSGVSEIIKGKKILPRSRHNTVGHSFKRLPLLFHVEHNLELPKLCNNKSFSSYSDYNKEKSQVNKSGVVLYQLSNREFIDKGWTKLPTTKIMRRMNVYKMMPAYTEFDWFKNHKDQKALFYDSREKLAEIYEDGCGKWFYKNGCLALEYYSDPEIYLEKRCTIYSLENEKDLNRKKIVNILACFDYLGNGIVYDNDGNVRLKYNQSEGLVIDKKIGPPGRWKWHRLNEPPVLYSVVVDTFVKDKPYQNFIKSNENNIKESDTMANIELDNLQREQANKMLKEYNSFQIRIKVVKINEYFTLRIINQAKIYLQFRHEHICFKLNLGMWLKKKEIVDINVAEISEVSTPFDYKKEKLSKP</sequence>
<dbReference type="Proteomes" id="UP001153954">
    <property type="component" value="Unassembled WGS sequence"/>
</dbReference>
<reference evidence="3" key="1">
    <citation type="submission" date="2022-03" db="EMBL/GenBank/DDBJ databases">
        <authorList>
            <person name="Tunstrom K."/>
        </authorList>
    </citation>
    <scope>NUCLEOTIDE SEQUENCE</scope>
</reference>
<gene>
    <name evidence="3" type="ORF">EEDITHA_LOCUS18094</name>
</gene>